<evidence type="ECO:0000259" key="1">
    <source>
        <dbReference type="PROSITE" id="PS51186"/>
    </source>
</evidence>
<gene>
    <name evidence="2" type="ORF">N7494_008974</name>
</gene>
<protein>
    <recommendedName>
        <fullName evidence="1">N-acetyltransferase domain-containing protein</fullName>
    </recommendedName>
</protein>
<reference evidence="2 3" key="1">
    <citation type="journal article" date="2023" name="IMA Fungus">
        <title>Comparative genomic study of the Penicillium genus elucidates a diverse pangenome and 15 lateral gene transfer events.</title>
        <authorList>
            <person name="Petersen C."/>
            <person name="Sorensen T."/>
            <person name="Nielsen M.R."/>
            <person name="Sondergaard T.E."/>
            <person name="Sorensen J.L."/>
            <person name="Fitzpatrick D.A."/>
            <person name="Frisvad J.C."/>
            <person name="Nielsen K.L."/>
        </authorList>
    </citation>
    <scope>NUCLEOTIDE SEQUENCE [LARGE SCALE GENOMIC DNA]</scope>
    <source>
        <strain evidence="2 3">IBT 35679</strain>
    </source>
</reference>
<organism evidence="2 3">
    <name type="scientific">Penicillium frequentans</name>
    <dbReference type="NCBI Taxonomy" id="3151616"/>
    <lineage>
        <taxon>Eukaryota</taxon>
        <taxon>Fungi</taxon>
        <taxon>Dikarya</taxon>
        <taxon>Ascomycota</taxon>
        <taxon>Pezizomycotina</taxon>
        <taxon>Eurotiomycetes</taxon>
        <taxon>Eurotiomycetidae</taxon>
        <taxon>Eurotiales</taxon>
        <taxon>Aspergillaceae</taxon>
        <taxon>Penicillium</taxon>
    </lineage>
</organism>
<dbReference type="InterPro" id="IPR000182">
    <property type="entry name" value="GNAT_dom"/>
</dbReference>
<evidence type="ECO:0000313" key="3">
    <source>
        <dbReference type="Proteomes" id="UP001220324"/>
    </source>
</evidence>
<dbReference type="InterPro" id="IPR016181">
    <property type="entry name" value="Acyl_CoA_acyltransferase"/>
</dbReference>
<dbReference type="PANTHER" id="PTHR42791:SF1">
    <property type="entry name" value="N-ACETYLTRANSFERASE DOMAIN-CONTAINING PROTEIN"/>
    <property type="match status" value="1"/>
</dbReference>
<dbReference type="SUPFAM" id="SSF55729">
    <property type="entry name" value="Acyl-CoA N-acyltransferases (Nat)"/>
    <property type="match status" value="1"/>
</dbReference>
<comment type="caution">
    <text evidence="2">The sequence shown here is derived from an EMBL/GenBank/DDBJ whole genome shotgun (WGS) entry which is preliminary data.</text>
</comment>
<sequence length="267" mass="30407">MSKSIPRVDLRQIRNETSIAAAIRTVNAAFSSDPLIQWLRPNATPWAQPDKSVWEWQYRRIQSVMAHGRVLHSASVDEMALKFPRKQKDSTESVETDTTLDTTLAKEAQSSITSGISCGEDSGAVVFLFPPKEQLSWSLSRLWLMWKLFWLDILKPAYDTGCKELRVDQLFAANKKGLESAQAQYSKKTMWYLEVVAVHPSLQSRGIGGGVMMCILEHVGDQPVYLECTRRENIGFYEKFGFQVVDEVELLDEEQNLKFWAMVRPGK</sequence>
<dbReference type="InterPro" id="IPR052523">
    <property type="entry name" value="Trichothecene_AcTrans"/>
</dbReference>
<dbReference type="EMBL" id="JAQIZZ010000007">
    <property type="protein sequence ID" value="KAJ5532422.1"/>
    <property type="molecule type" value="Genomic_DNA"/>
</dbReference>
<accession>A0AAD6CNY5</accession>
<evidence type="ECO:0000313" key="2">
    <source>
        <dbReference type="EMBL" id="KAJ5532422.1"/>
    </source>
</evidence>
<keyword evidence="3" id="KW-1185">Reference proteome</keyword>
<dbReference type="Pfam" id="PF13508">
    <property type="entry name" value="Acetyltransf_7"/>
    <property type="match status" value="1"/>
</dbReference>
<dbReference type="Gene3D" id="3.40.630.30">
    <property type="match status" value="1"/>
</dbReference>
<dbReference type="PANTHER" id="PTHR42791">
    <property type="entry name" value="GNAT FAMILY ACETYLTRANSFERASE"/>
    <property type="match status" value="1"/>
</dbReference>
<dbReference type="PROSITE" id="PS51186">
    <property type="entry name" value="GNAT"/>
    <property type="match status" value="1"/>
</dbReference>
<dbReference type="Proteomes" id="UP001220324">
    <property type="component" value="Unassembled WGS sequence"/>
</dbReference>
<dbReference type="GO" id="GO:0016747">
    <property type="term" value="F:acyltransferase activity, transferring groups other than amino-acyl groups"/>
    <property type="evidence" value="ECO:0007669"/>
    <property type="project" value="InterPro"/>
</dbReference>
<feature type="domain" description="N-acetyltransferase" evidence="1">
    <location>
        <begin position="127"/>
        <end position="267"/>
    </location>
</feature>
<dbReference type="AlphaFoldDB" id="A0AAD6CNY5"/>
<name>A0AAD6CNY5_9EURO</name>
<proteinExistence type="predicted"/>